<dbReference type="Ensembl" id="ENSCVAT00000000800.1">
    <property type="protein sequence ID" value="ENSCVAP00000008926.1"/>
    <property type="gene ID" value="ENSCVAG00000010820.1"/>
</dbReference>
<accession>A0A3Q2CT86</accession>
<feature type="signal peptide" evidence="1">
    <location>
        <begin position="1"/>
        <end position="16"/>
    </location>
</feature>
<evidence type="ECO:0008006" key="4">
    <source>
        <dbReference type="Google" id="ProtNLM"/>
    </source>
</evidence>
<protein>
    <recommendedName>
        <fullName evidence="4">DUF4939 domain-containing protein</fullName>
    </recommendedName>
</protein>
<evidence type="ECO:0000256" key="1">
    <source>
        <dbReference type="SAM" id="SignalP"/>
    </source>
</evidence>
<evidence type="ECO:0000313" key="2">
    <source>
        <dbReference type="Ensembl" id="ENSCVAP00000008926.1"/>
    </source>
</evidence>
<name>A0A3Q2CT86_CYPVA</name>
<dbReference type="AlphaFoldDB" id="A0A3Q2CT86"/>
<organism evidence="2 3">
    <name type="scientific">Cyprinodon variegatus</name>
    <name type="common">Sheepshead minnow</name>
    <dbReference type="NCBI Taxonomy" id="28743"/>
    <lineage>
        <taxon>Eukaryota</taxon>
        <taxon>Metazoa</taxon>
        <taxon>Chordata</taxon>
        <taxon>Craniata</taxon>
        <taxon>Vertebrata</taxon>
        <taxon>Euteleostomi</taxon>
        <taxon>Actinopterygii</taxon>
        <taxon>Neopterygii</taxon>
        <taxon>Teleostei</taxon>
        <taxon>Neoteleostei</taxon>
        <taxon>Acanthomorphata</taxon>
        <taxon>Ovalentaria</taxon>
        <taxon>Atherinomorphae</taxon>
        <taxon>Cyprinodontiformes</taxon>
        <taxon>Cyprinodontidae</taxon>
        <taxon>Cyprinodon</taxon>
    </lineage>
</organism>
<dbReference type="Proteomes" id="UP000265020">
    <property type="component" value="Unassembled WGS sequence"/>
</dbReference>
<evidence type="ECO:0000313" key="3">
    <source>
        <dbReference type="Proteomes" id="UP000265020"/>
    </source>
</evidence>
<keyword evidence="1" id="KW-0732">Signal</keyword>
<dbReference type="GeneTree" id="ENSGT01000000218286"/>
<feature type="chain" id="PRO_5018683408" description="DUF4939 domain-containing protein" evidence="1">
    <location>
        <begin position="17"/>
        <end position="130"/>
    </location>
</feature>
<reference evidence="2" key="1">
    <citation type="submission" date="2025-08" db="UniProtKB">
        <authorList>
            <consortium name="Ensembl"/>
        </authorList>
    </citation>
    <scope>IDENTIFICATION</scope>
</reference>
<reference evidence="2" key="2">
    <citation type="submission" date="2025-09" db="UniProtKB">
        <authorList>
            <consortium name="Ensembl"/>
        </authorList>
    </citation>
    <scope>IDENTIFICATION</scope>
</reference>
<proteinExistence type="predicted"/>
<sequence length="130" mass="14213">LQMLLALFLHSMLLQGNHKMAPAQLLVPEPNPPPRSEPVPSLPVFPPSLFSGESSECKSFLWQFFILSQLSGKAQEWKETRFSPGSIITCTFEQFLNEFTLVFSGKSAEAAEEGTGYPVGVPTEIGVPSS</sequence>
<keyword evidence="3" id="KW-1185">Reference proteome</keyword>